<organism evidence="2 3">
    <name type="scientific">Pelagibacterium nitratireducens</name>
    <dbReference type="NCBI Taxonomy" id="1046114"/>
    <lineage>
        <taxon>Bacteria</taxon>
        <taxon>Pseudomonadati</taxon>
        <taxon>Pseudomonadota</taxon>
        <taxon>Alphaproteobacteria</taxon>
        <taxon>Hyphomicrobiales</taxon>
        <taxon>Devosiaceae</taxon>
        <taxon>Pelagibacterium</taxon>
    </lineage>
</organism>
<evidence type="ECO:0000313" key="2">
    <source>
        <dbReference type="EMBL" id="WWT32464.1"/>
    </source>
</evidence>
<proteinExistence type="predicted"/>
<gene>
    <name evidence="2" type="ORF">V6617_15850</name>
</gene>
<evidence type="ECO:0000256" key="1">
    <source>
        <dbReference type="SAM" id="MobiDB-lite"/>
    </source>
</evidence>
<dbReference type="RefSeq" id="WP_338607889.1">
    <property type="nucleotide sequence ID" value="NZ_CP146275.1"/>
</dbReference>
<evidence type="ECO:0000313" key="3">
    <source>
        <dbReference type="Proteomes" id="UP001369958"/>
    </source>
</evidence>
<dbReference type="InterPro" id="IPR046150">
    <property type="entry name" value="DUF6152"/>
</dbReference>
<dbReference type="Proteomes" id="UP001369958">
    <property type="component" value="Chromosome"/>
</dbReference>
<dbReference type="EMBL" id="CP146275">
    <property type="protein sequence ID" value="WWT32464.1"/>
    <property type="molecule type" value="Genomic_DNA"/>
</dbReference>
<reference evidence="2 3" key="1">
    <citation type="submission" date="2024-02" db="EMBL/GenBank/DDBJ databases">
        <title>Complete genome sequence of Pelagibacterium nitratireducens ZH15.</title>
        <authorList>
            <person name="Zhao L.H."/>
        </authorList>
    </citation>
    <scope>NUCLEOTIDE SEQUENCE [LARGE SCALE GENOMIC DNA]</scope>
    <source>
        <strain evidence="2 3">ZH15</strain>
    </source>
</reference>
<keyword evidence="3" id="KW-1185">Reference proteome</keyword>
<sequence>MALLFGAPAVAVGHPSYAMYLMDQEMVLVGEVKDFDYTIPHSWLQLVITGGDDAEQDWAIEMEGVPQLFPRGIRQDYVMPGDRITVLVHPMRGNRPAGLWQGSVDSQGRTFGRAEGLEPPDPE</sequence>
<dbReference type="Pfam" id="PF19649">
    <property type="entry name" value="DUF6152"/>
    <property type="match status" value="1"/>
</dbReference>
<accession>A0ABZ2HXW7</accession>
<feature type="region of interest" description="Disordered" evidence="1">
    <location>
        <begin position="98"/>
        <end position="123"/>
    </location>
</feature>
<protein>
    <submittedName>
        <fullName evidence="2">DUF6152 family protein</fullName>
    </submittedName>
</protein>
<name>A0ABZ2HXW7_9HYPH</name>